<feature type="transmembrane region" description="Helical" evidence="8">
    <location>
        <begin position="39"/>
        <end position="58"/>
    </location>
</feature>
<feature type="transmembrane region" description="Helical" evidence="8">
    <location>
        <begin position="192"/>
        <end position="215"/>
    </location>
</feature>
<feature type="transmembrane region" description="Helical" evidence="8">
    <location>
        <begin position="12"/>
        <end position="33"/>
    </location>
</feature>
<dbReference type="AlphaFoldDB" id="A0A650A8Z0"/>
<keyword evidence="6 8" id="KW-1133">Transmembrane helix</keyword>
<evidence type="ECO:0000256" key="8">
    <source>
        <dbReference type="RuleBase" id="RU365092"/>
    </source>
</evidence>
<evidence type="ECO:0000313" key="9">
    <source>
        <dbReference type="EMBL" id="QGN18843.1"/>
    </source>
</evidence>
<proteinExistence type="inferred from homology"/>
<evidence type="ECO:0000313" key="11">
    <source>
        <dbReference type="Proteomes" id="UP000291949"/>
    </source>
</evidence>
<feature type="transmembrane region" description="Helical" evidence="8">
    <location>
        <begin position="514"/>
        <end position="533"/>
    </location>
</feature>
<evidence type="ECO:0000256" key="1">
    <source>
        <dbReference type="ARBA" id="ARBA00004651"/>
    </source>
</evidence>
<dbReference type="NCBIfam" id="TIGR00795">
    <property type="entry name" value="lctP"/>
    <property type="match status" value="1"/>
</dbReference>
<feature type="transmembrane region" description="Helical" evidence="8">
    <location>
        <begin position="70"/>
        <end position="89"/>
    </location>
</feature>
<dbReference type="RefSeq" id="WP_019236163.1">
    <property type="nucleotide sequence ID" value="NZ_CP042343.1"/>
</dbReference>
<feature type="transmembrane region" description="Helical" evidence="8">
    <location>
        <begin position="253"/>
        <end position="270"/>
    </location>
</feature>
<dbReference type="PANTHER" id="PTHR30003">
    <property type="entry name" value="L-LACTATE PERMEASE"/>
    <property type="match status" value="1"/>
</dbReference>
<evidence type="ECO:0000256" key="3">
    <source>
        <dbReference type="ARBA" id="ARBA00022448"/>
    </source>
</evidence>
<dbReference type="GO" id="GO:0015129">
    <property type="term" value="F:lactate transmembrane transporter activity"/>
    <property type="evidence" value="ECO:0007669"/>
    <property type="project" value="UniProtKB-UniRule"/>
</dbReference>
<dbReference type="EMBL" id="MN602039">
    <property type="protein sequence ID" value="QGN18843.1"/>
    <property type="molecule type" value="Genomic_DNA"/>
</dbReference>
<reference evidence="9" key="1">
    <citation type="journal article" date="2019" name="J. Bacteriol.">
        <title>Nisin J, a novel natural nisin variant, is produced by Staphylococcus capitis sourced from the human skin microbiota.</title>
        <authorList>
            <person name="O'Sullivan J.N."/>
            <person name="O'Connor P.M."/>
            <person name="Rea M.C."/>
            <person name="O'Sullivan O."/>
            <person name="Walsh C.J."/>
            <person name="Healy B."/>
            <person name="Mathur H."/>
            <person name="Field D."/>
            <person name="Hill C."/>
            <person name="Ross R.P."/>
        </authorList>
    </citation>
    <scope>NUCLEOTIDE SEQUENCE</scope>
    <source>
        <strain evidence="9">APC2923</strain>
        <plasmid evidence="9">pJOS_01</plasmid>
    </source>
</reference>
<evidence type="ECO:0000256" key="5">
    <source>
        <dbReference type="ARBA" id="ARBA00022692"/>
    </source>
</evidence>
<dbReference type="Proteomes" id="UP000291949">
    <property type="component" value="Unassembled WGS sequence"/>
</dbReference>
<dbReference type="GO" id="GO:0015295">
    <property type="term" value="F:solute:proton symporter activity"/>
    <property type="evidence" value="ECO:0007669"/>
    <property type="project" value="TreeGrafter"/>
</dbReference>
<feature type="transmembrane region" description="Helical" evidence="8">
    <location>
        <begin position="295"/>
        <end position="317"/>
    </location>
</feature>
<geneLocation type="plasmid" evidence="9">
    <name>pJOS_01</name>
</geneLocation>
<feature type="transmembrane region" description="Helical" evidence="8">
    <location>
        <begin position="156"/>
        <end position="177"/>
    </location>
</feature>
<keyword evidence="5 8" id="KW-0812">Transmembrane</keyword>
<dbReference type="PANTHER" id="PTHR30003:SF5">
    <property type="entry name" value="L-LACTATE PERMEASE"/>
    <property type="match status" value="1"/>
</dbReference>
<name>A0A650A8Z0_STACP</name>
<accession>A0A650A8Z0</accession>
<feature type="transmembrane region" description="Helical" evidence="8">
    <location>
        <begin position="227"/>
        <end position="247"/>
    </location>
</feature>
<feature type="transmembrane region" description="Helical" evidence="8">
    <location>
        <begin position="384"/>
        <end position="405"/>
    </location>
</feature>
<dbReference type="InterPro" id="IPR003804">
    <property type="entry name" value="Lactate_perm"/>
</dbReference>
<evidence type="ECO:0000256" key="7">
    <source>
        <dbReference type="ARBA" id="ARBA00023136"/>
    </source>
</evidence>
<comment type="subcellular location">
    <subcellularLocation>
        <location evidence="1 8">Cell membrane</location>
        <topology evidence="1 8">Multi-pass membrane protein</topology>
    </subcellularLocation>
</comment>
<keyword evidence="4 8" id="KW-1003">Cell membrane</keyword>
<comment type="similarity">
    <text evidence="2 8">Belongs to the lactate permease family.</text>
</comment>
<keyword evidence="3 8" id="KW-0813">Transport</keyword>
<reference evidence="10 11" key="2">
    <citation type="journal article" date="2019" name="Sci. Transl. Med.">
        <title>Quorum sensing between bacterial species on the skin protects against epidermal injury in atopic dermatitis.</title>
        <authorList>
            <person name="Williams M.R."/>
        </authorList>
    </citation>
    <scope>NUCLEOTIDE SEQUENCE [LARGE SCALE GENOMIC DNA]</scope>
    <source>
        <strain evidence="10 11">H8</strain>
    </source>
</reference>
<dbReference type="Pfam" id="PF02652">
    <property type="entry name" value="Lactate_perm"/>
    <property type="match status" value="1"/>
</dbReference>
<evidence type="ECO:0000256" key="2">
    <source>
        <dbReference type="ARBA" id="ARBA00010100"/>
    </source>
</evidence>
<keyword evidence="9" id="KW-0614">Plasmid</keyword>
<evidence type="ECO:0000256" key="6">
    <source>
        <dbReference type="ARBA" id="ARBA00022989"/>
    </source>
</evidence>
<feature type="transmembrane region" description="Helical" evidence="8">
    <location>
        <begin position="350"/>
        <end position="372"/>
    </location>
</feature>
<gene>
    <name evidence="10" type="ORF">EQ811_12045</name>
</gene>
<organism evidence="9">
    <name type="scientific">Staphylococcus capitis</name>
    <dbReference type="NCBI Taxonomy" id="29388"/>
    <lineage>
        <taxon>Bacteria</taxon>
        <taxon>Bacillati</taxon>
        <taxon>Bacillota</taxon>
        <taxon>Bacilli</taxon>
        <taxon>Bacillales</taxon>
        <taxon>Staphylococcaceae</taxon>
        <taxon>Staphylococcus</taxon>
    </lineage>
</organism>
<evidence type="ECO:0000313" key="10">
    <source>
        <dbReference type="EMBL" id="TBW75115.1"/>
    </source>
</evidence>
<comment type="function">
    <text evidence="8">Uptake of L-lactate across the membrane. Can also transport D-lactate and glycolate.</text>
</comment>
<keyword evidence="7 8" id="KW-0472">Membrane</keyword>
<dbReference type="GO" id="GO:0005886">
    <property type="term" value="C:plasma membrane"/>
    <property type="evidence" value="ECO:0007669"/>
    <property type="project" value="UniProtKB-SubCell"/>
</dbReference>
<feature type="transmembrane region" description="Helical" evidence="8">
    <location>
        <begin position="425"/>
        <end position="448"/>
    </location>
</feature>
<feature type="transmembrane region" description="Helical" evidence="8">
    <location>
        <begin position="116"/>
        <end position="144"/>
    </location>
</feature>
<dbReference type="EMBL" id="SCHC01000011">
    <property type="protein sequence ID" value="TBW75115.1"/>
    <property type="molecule type" value="Genomic_DNA"/>
</dbReference>
<protein>
    <recommendedName>
        <fullName evidence="8">L-lactate permease</fullName>
    </recommendedName>
</protein>
<sequence>MLVHSFDPFHNLLLSSIVAAIPIILFLLCLTVFKMKGVYAALTTLIITILVALLVFKLPLRIAGGATFEGFYQGIIPIGFIVIMAVWLYKISTESGQFDIVKDSIASISQDQRIQLLLIGFVFNAFLEGAAGFGVPIAICAVLLTQLGFKPLEAAMYCLVGNAAAGAYGAVGIPVAIVDTLNLSGDVSATEVALIGNLTLGFISFFVPFLLIFMIDGLKGIKETLPSILVVSVTYTLLQVIMTSFAGPELADIIPGLAAMVALALFSSKFQPQNIFRLQKDEEPKHVTKHSFQKIVYAWSPFIILTVIVLIWSSSFFKGLFEKNGLLNAFVVKFNVPGTMNDVTHTPNVLTFNFIAQTGTAILITAILTIIIANNMNFKIAGKLLGLTVKELWISVLTICFILAVSKVTTYGGLSSAMGQGIAKAGSIFPLLSPVLGWIGVFMTGSVVNNNALFAPIQASVAGQIGAKGSLLVAANVAGGVTAKIVSPQSIAIATAAVNEVGNESQLMKMTMRFSIGLLVFVCIWTFLLSLLIS</sequence>
<evidence type="ECO:0000256" key="4">
    <source>
        <dbReference type="ARBA" id="ARBA00022475"/>
    </source>
</evidence>